<proteinExistence type="predicted"/>
<keyword evidence="2" id="KW-1185">Reference proteome</keyword>
<protein>
    <recommendedName>
        <fullName evidence="3">Zinc finger GRF-type domain-containing protein</fullName>
    </recommendedName>
</protein>
<name>A0ABU6QRB8_9FABA</name>
<evidence type="ECO:0008006" key="3">
    <source>
        <dbReference type="Google" id="ProtNLM"/>
    </source>
</evidence>
<organism evidence="1 2">
    <name type="scientific">Stylosanthes scabra</name>
    <dbReference type="NCBI Taxonomy" id="79078"/>
    <lineage>
        <taxon>Eukaryota</taxon>
        <taxon>Viridiplantae</taxon>
        <taxon>Streptophyta</taxon>
        <taxon>Embryophyta</taxon>
        <taxon>Tracheophyta</taxon>
        <taxon>Spermatophyta</taxon>
        <taxon>Magnoliopsida</taxon>
        <taxon>eudicotyledons</taxon>
        <taxon>Gunneridae</taxon>
        <taxon>Pentapetalae</taxon>
        <taxon>rosids</taxon>
        <taxon>fabids</taxon>
        <taxon>Fabales</taxon>
        <taxon>Fabaceae</taxon>
        <taxon>Papilionoideae</taxon>
        <taxon>50 kb inversion clade</taxon>
        <taxon>dalbergioids sensu lato</taxon>
        <taxon>Dalbergieae</taxon>
        <taxon>Pterocarpus clade</taxon>
        <taxon>Stylosanthes</taxon>
    </lineage>
</organism>
<gene>
    <name evidence="1" type="ORF">PIB30_077242</name>
</gene>
<sequence>MTTPQRKKSTQSCESACVGSPSFVKNRKKKFDYNNGKCLHGLDGVILESGMQWNPRRLFIRCPLWERADLRCDYFVWVDEIGDNGKSVGFRKELKKGITKQSYIWLQNIARKMSG</sequence>
<evidence type="ECO:0000313" key="2">
    <source>
        <dbReference type="Proteomes" id="UP001341840"/>
    </source>
</evidence>
<reference evidence="1 2" key="1">
    <citation type="journal article" date="2023" name="Plants (Basel)">
        <title>Bridging the Gap: Combining Genomics and Transcriptomics Approaches to Understand Stylosanthes scabra, an Orphan Legume from the Brazilian Caatinga.</title>
        <authorList>
            <person name="Ferreira-Neto J.R.C."/>
            <person name="da Silva M.D."/>
            <person name="Binneck E."/>
            <person name="de Melo N.F."/>
            <person name="da Silva R.H."/>
            <person name="de Melo A.L.T.M."/>
            <person name="Pandolfi V."/>
            <person name="Bustamante F.O."/>
            <person name="Brasileiro-Vidal A.C."/>
            <person name="Benko-Iseppon A.M."/>
        </authorList>
    </citation>
    <scope>NUCLEOTIDE SEQUENCE [LARGE SCALE GENOMIC DNA]</scope>
    <source>
        <tissue evidence="1">Leaves</tissue>
    </source>
</reference>
<accession>A0ABU6QRB8</accession>
<evidence type="ECO:0000313" key="1">
    <source>
        <dbReference type="EMBL" id="MED6114118.1"/>
    </source>
</evidence>
<dbReference type="EMBL" id="JASCZI010001034">
    <property type="protein sequence ID" value="MED6114118.1"/>
    <property type="molecule type" value="Genomic_DNA"/>
</dbReference>
<dbReference type="Proteomes" id="UP001341840">
    <property type="component" value="Unassembled WGS sequence"/>
</dbReference>
<comment type="caution">
    <text evidence="1">The sequence shown here is derived from an EMBL/GenBank/DDBJ whole genome shotgun (WGS) entry which is preliminary data.</text>
</comment>